<evidence type="ECO:0000313" key="6">
    <source>
        <dbReference type="EMBL" id="KAJ5398182.1"/>
    </source>
</evidence>
<dbReference type="GO" id="GO:0000976">
    <property type="term" value="F:transcription cis-regulatory region binding"/>
    <property type="evidence" value="ECO:0007669"/>
    <property type="project" value="TreeGrafter"/>
</dbReference>
<comment type="caution">
    <text evidence="6">The sequence shown here is derived from an EMBL/GenBank/DDBJ whole genome shotgun (WGS) entry which is preliminary data.</text>
</comment>
<evidence type="ECO:0000313" key="7">
    <source>
        <dbReference type="Proteomes" id="UP001147747"/>
    </source>
</evidence>
<keyword evidence="4" id="KW-0804">Transcription</keyword>
<keyword evidence="7" id="KW-1185">Reference proteome</keyword>
<evidence type="ECO:0000256" key="5">
    <source>
        <dbReference type="ARBA" id="ARBA00023242"/>
    </source>
</evidence>
<reference evidence="6" key="2">
    <citation type="journal article" date="2023" name="IMA Fungus">
        <title>Comparative genomic study of the Penicillium genus elucidates a diverse pangenome and 15 lateral gene transfer events.</title>
        <authorList>
            <person name="Petersen C."/>
            <person name="Sorensen T."/>
            <person name="Nielsen M.R."/>
            <person name="Sondergaard T.E."/>
            <person name="Sorensen J.L."/>
            <person name="Fitzpatrick D.A."/>
            <person name="Frisvad J.C."/>
            <person name="Nielsen K.L."/>
        </authorList>
    </citation>
    <scope>NUCLEOTIDE SEQUENCE</scope>
    <source>
        <strain evidence="6">IBT 29677</strain>
    </source>
</reference>
<gene>
    <name evidence="6" type="ORF">N7509_006295</name>
</gene>
<evidence type="ECO:0000256" key="4">
    <source>
        <dbReference type="ARBA" id="ARBA00023163"/>
    </source>
</evidence>
<evidence type="ECO:0008006" key="8">
    <source>
        <dbReference type="Google" id="ProtNLM"/>
    </source>
</evidence>
<sequence>MQILIPNTITRRFDKLEKQIDSLMNNIHSQRQNENPLAVSTPPHDIPRSTLTTNEKHEGAQSVNYQKSDNSIRPVSLPVESILPGHTVWPENEPAEALCFIFRSELSIFFPFVTPPNEPASVLRHNHPCLFKAMVVAASYQNRALQIRRGAALTEELAKRLLIDGEKTRDILQALLISIAWYHGHLKANPQMTNLLHLALAVLADLGFDKPAHLNDRRTVIFDASRSSYGFAEETNRMDNEDRRTLLGCFYVTSVASAVFRRVDAIPYSRHLNQALQILVETGKHPADELLVLHVRLQSLVEQIAQVAPFDDPHGPHSSWAPITMHIRYLEQQLTNLTQSATKFNGNCQWLIHVHAARIFLYEAGLYDPLWQNANTGARQQRLDTMWKCLAATKSLFEVYLSMPDHMIFTASYALWGLLAYGLLIASRLCLSKVEGWDVDLVRTELDFSQILELVTQKTDQGNAFARAHWLGDGGSDELVDRIKMKTRRVQTWFNQYFPRIFAQHDPALAMGPDLSFLLGIDDMFWEELITGFQPPGL</sequence>
<dbReference type="RefSeq" id="XP_056490234.1">
    <property type="nucleotide sequence ID" value="XM_056630932.1"/>
</dbReference>
<name>A0A9W9W429_9EURO</name>
<dbReference type="AlphaFoldDB" id="A0A9W9W429"/>
<accession>A0A9W9W429</accession>
<protein>
    <recommendedName>
        <fullName evidence="8">Transcription factor domain-containing protein</fullName>
    </recommendedName>
</protein>
<proteinExistence type="predicted"/>
<dbReference type="InterPro" id="IPR051089">
    <property type="entry name" value="prtT"/>
</dbReference>
<keyword evidence="3" id="KW-0238">DNA-binding</keyword>
<reference evidence="6" key="1">
    <citation type="submission" date="2022-12" db="EMBL/GenBank/DDBJ databases">
        <authorList>
            <person name="Petersen C."/>
        </authorList>
    </citation>
    <scope>NUCLEOTIDE SEQUENCE</scope>
    <source>
        <strain evidence="6">IBT 29677</strain>
    </source>
</reference>
<organism evidence="6 7">
    <name type="scientific">Penicillium cosmopolitanum</name>
    <dbReference type="NCBI Taxonomy" id="1131564"/>
    <lineage>
        <taxon>Eukaryota</taxon>
        <taxon>Fungi</taxon>
        <taxon>Dikarya</taxon>
        <taxon>Ascomycota</taxon>
        <taxon>Pezizomycotina</taxon>
        <taxon>Eurotiomycetes</taxon>
        <taxon>Eurotiomycetidae</taxon>
        <taxon>Eurotiales</taxon>
        <taxon>Aspergillaceae</taxon>
        <taxon>Penicillium</taxon>
    </lineage>
</organism>
<dbReference type="GeneID" id="81369912"/>
<evidence type="ECO:0000256" key="3">
    <source>
        <dbReference type="ARBA" id="ARBA00023125"/>
    </source>
</evidence>
<dbReference type="GO" id="GO:0000981">
    <property type="term" value="F:DNA-binding transcription factor activity, RNA polymerase II-specific"/>
    <property type="evidence" value="ECO:0007669"/>
    <property type="project" value="TreeGrafter"/>
</dbReference>
<dbReference type="Proteomes" id="UP001147747">
    <property type="component" value="Unassembled WGS sequence"/>
</dbReference>
<keyword evidence="5" id="KW-0539">Nucleus</keyword>
<dbReference type="PANTHER" id="PTHR31845">
    <property type="entry name" value="FINGER DOMAIN PROTEIN, PUTATIVE-RELATED"/>
    <property type="match status" value="1"/>
</dbReference>
<dbReference type="OrthoDB" id="5226580at2759"/>
<dbReference type="GO" id="GO:0005634">
    <property type="term" value="C:nucleus"/>
    <property type="evidence" value="ECO:0007669"/>
    <property type="project" value="UniProtKB-SubCell"/>
</dbReference>
<dbReference type="PANTHER" id="PTHR31845:SF10">
    <property type="entry name" value="ZN(II)2CYS6 TRANSCRIPTION FACTOR (EUROFUNG)"/>
    <property type="match status" value="1"/>
</dbReference>
<dbReference type="EMBL" id="JAPZBU010000006">
    <property type="protein sequence ID" value="KAJ5398182.1"/>
    <property type="molecule type" value="Genomic_DNA"/>
</dbReference>
<evidence type="ECO:0000256" key="1">
    <source>
        <dbReference type="ARBA" id="ARBA00004123"/>
    </source>
</evidence>
<evidence type="ECO:0000256" key="2">
    <source>
        <dbReference type="ARBA" id="ARBA00023015"/>
    </source>
</evidence>
<comment type="subcellular location">
    <subcellularLocation>
        <location evidence="1">Nucleus</location>
    </subcellularLocation>
</comment>
<keyword evidence="2" id="KW-0805">Transcription regulation</keyword>